<dbReference type="PANTHER" id="PTHR43772:SF2">
    <property type="entry name" value="PUTATIVE (AFU_ORTHOLOGUE AFUA_2G04480)-RELATED"/>
    <property type="match status" value="1"/>
</dbReference>
<evidence type="ECO:0000256" key="5">
    <source>
        <dbReference type="ARBA" id="ARBA00023295"/>
    </source>
</evidence>
<dbReference type="SUPFAM" id="SSF49899">
    <property type="entry name" value="Concanavalin A-like lectins/glucanases"/>
    <property type="match status" value="1"/>
</dbReference>
<feature type="signal peptide" evidence="6">
    <location>
        <begin position="1"/>
        <end position="23"/>
    </location>
</feature>
<keyword evidence="5" id="KW-0326">Glycosidase</keyword>
<evidence type="ECO:0000256" key="4">
    <source>
        <dbReference type="ARBA" id="ARBA00023277"/>
    </source>
</evidence>
<dbReference type="Pfam" id="PF13385">
    <property type="entry name" value="Laminin_G_3"/>
    <property type="match status" value="1"/>
</dbReference>
<evidence type="ECO:0000256" key="2">
    <source>
        <dbReference type="ARBA" id="ARBA00022651"/>
    </source>
</evidence>
<dbReference type="InterPro" id="IPR013320">
    <property type="entry name" value="ConA-like_dom_sf"/>
</dbReference>
<dbReference type="InterPro" id="IPR000421">
    <property type="entry name" value="FA58C"/>
</dbReference>
<dbReference type="SUPFAM" id="SSF75005">
    <property type="entry name" value="Arabinanase/levansucrase/invertase"/>
    <property type="match status" value="1"/>
</dbReference>
<comment type="caution">
    <text evidence="8">The sequence shown here is derived from an EMBL/GenBank/DDBJ whole genome shotgun (WGS) entry which is preliminary data.</text>
</comment>
<evidence type="ECO:0000313" key="9">
    <source>
        <dbReference type="Proteomes" id="UP001500582"/>
    </source>
</evidence>
<keyword evidence="2" id="KW-0624">Polysaccharide degradation</keyword>
<name>A0ABP8FTS9_9SPHI</name>
<organism evidence="8 9">
    <name type="scientific">Mucilaginibacter gynuensis</name>
    <dbReference type="NCBI Taxonomy" id="1302236"/>
    <lineage>
        <taxon>Bacteria</taxon>
        <taxon>Pseudomonadati</taxon>
        <taxon>Bacteroidota</taxon>
        <taxon>Sphingobacteriia</taxon>
        <taxon>Sphingobacteriales</taxon>
        <taxon>Sphingobacteriaceae</taxon>
        <taxon>Mucilaginibacter</taxon>
    </lineage>
</organism>
<dbReference type="InterPro" id="IPR008979">
    <property type="entry name" value="Galactose-bd-like_sf"/>
</dbReference>
<dbReference type="PANTHER" id="PTHR43772">
    <property type="entry name" value="ENDO-1,4-BETA-XYLANASE"/>
    <property type="match status" value="1"/>
</dbReference>
<dbReference type="EMBL" id="BAABFT010000001">
    <property type="protein sequence ID" value="GAA4310759.1"/>
    <property type="molecule type" value="Genomic_DNA"/>
</dbReference>
<feature type="chain" id="PRO_5046419683" description="F5/8 type C domain-containing protein" evidence="6">
    <location>
        <begin position="24"/>
        <end position="1169"/>
    </location>
</feature>
<dbReference type="Proteomes" id="UP001500582">
    <property type="component" value="Unassembled WGS sequence"/>
</dbReference>
<keyword evidence="4" id="KW-0119">Carbohydrate metabolism</keyword>
<keyword evidence="3" id="KW-0378">Hydrolase</keyword>
<dbReference type="CDD" id="cd18608">
    <property type="entry name" value="GH43_F5-8_typeC-like"/>
    <property type="match status" value="1"/>
</dbReference>
<dbReference type="Pfam" id="PF04616">
    <property type="entry name" value="Glyco_hydro_43"/>
    <property type="match status" value="1"/>
</dbReference>
<evidence type="ECO:0000313" key="8">
    <source>
        <dbReference type="EMBL" id="GAA4310759.1"/>
    </source>
</evidence>
<gene>
    <name evidence="8" type="ORF">GCM10023149_05550</name>
</gene>
<dbReference type="Gene3D" id="2.60.120.260">
    <property type="entry name" value="Galactose-binding domain-like"/>
    <property type="match status" value="1"/>
</dbReference>
<accession>A0ABP8FTS9</accession>
<dbReference type="PROSITE" id="PS50022">
    <property type="entry name" value="FA58C_3"/>
    <property type="match status" value="1"/>
</dbReference>
<protein>
    <recommendedName>
        <fullName evidence="7">F5/8 type C domain-containing protein</fullName>
    </recommendedName>
</protein>
<reference evidence="9" key="1">
    <citation type="journal article" date="2019" name="Int. J. Syst. Evol. Microbiol.">
        <title>The Global Catalogue of Microorganisms (GCM) 10K type strain sequencing project: providing services to taxonomists for standard genome sequencing and annotation.</title>
        <authorList>
            <consortium name="The Broad Institute Genomics Platform"/>
            <consortium name="The Broad Institute Genome Sequencing Center for Infectious Disease"/>
            <person name="Wu L."/>
            <person name="Ma J."/>
        </authorList>
    </citation>
    <scope>NUCLEOTIDE SEQUENCE [LARGE SCALE GENOMIC DNA]</scope>
    <source>
        <strain evidence="9">JCM 17705</strain>
    </source>
</reference>
<evidence type="ECO:0000256" key="6">
    <source>
        <dbReference type="SAM" id="SignalP"/>
    </source>
</evidence>
<dbReference type="InterPro" id="IPR006710">
    <property type="entry name" value="Glyco_hydro_43"/>
</dbReference>
<dbReference type="SUPFAM" id="SSF49785">
    <property type="entry name" value="Galactose-binding domain-like"/>
    <property type="match status" value="1"/>
</dbReference>
<evidence type="ECO:0000256" key="1">
    <source>
        <dbReference type="ARBA" id="ARBA00009865"/>
    </source>
</evidence>
<keyword evidence="2" id="KW-0858">Xylan degradation</keyword>
<dbReference type="RefSeq" id="WP_345209460.1">
    <property type="nucleotide sequence ID" value="NZ_BAABFT010000001.1"/>
</dbReference>
<keyword evidence="9" id="KW-1185">Reference proteome</keyword>
<proteinExistence type="inferred from homology"/>
<comment type="similarity">
    <text evidence="1">Belongs to the glycosyl hydrolase 43 family.</text>
</comment>
<dbReference type="Pfam" id="PF00754">
    <property type="entry name" value="F5_F8_type_C"/>
    <property type="match status" value="1"/>
</dbReference>
<evidence type="ECO:0000256" key="3">
    <source>
        <dbReference type="ARBA" id="ARBA00022801"/>
    </source>
</evidence>
<evidence type="ECO:0000259" key="7">
    <source>
        <dbReference type="PROSITE" id="PS50022"/>
    </source>
</evidence>
<dbReference type="Gene3D" id="2.60.120.200">
    <property type="match status" value="2"/>
</dbReference>
<feature type="domain" description="F5/8 type C" evidence="7">
    <location>
        <begin position="323"/>
        <end position="464"/>
    </location>
</feature>
<dbReference type="InterPro" id="IPR023296">
    <property type="entry name" value="Glyco_hydro_beta-prop_sf"/>
</dbReference>
<dbReference type="Gene3D" id="2.115.10.20">
    <property type="entry name" value="Glycosyl hydrolase domain, family 43"/>
    <property type="match status" value="1"/>
</dbReference>
<sequence length="1169" mass="129309">MKRSMFKYLLLVVLLATCGFAKGQGKPAEAAGNGNPIIPGYFADPTVRKFGDTFYIYATTDGNGGGHGPSQVWTSKDFVNWTLQDMNWPASFYYWAPDVIKANDNKYYMYYCQPVDIYGASSSSPTGPWTPLLPDNKPMITNYFVQGVITLDGQAFKDDDGKVYMFWGTWGIYPDHGCGVGLLNADMHSFAKTAKIPNTIAKEFFEAPFMFKRNGIYYLTYSSGACENETYRVQYAISKTGPMGPFEFGKNNPVLSTNADGTIHGPGHQSVVQVGKEFYMVYHRHNNPHANGGYHRQVCADKIVFDKDGNIEKIVPTHEGVGALAKLTDTRPDLAYGKKVGASSFYSDDYKPEYVLDHNNGTVWKPAKNDASPACLTIDLGTVQSVKQIETQFEYATWYYQYKLETSADGENWQPFADRTKNVQHGSPMIDRGEAKARYVRLTITDTEYPGLFKAVWNIRVFGSESKATQPENLTVKKESATTASPEGLLVSIDAAKFQPGETVKTIVNEGKLTGNWNAEGKPPYADLIKGKKAIVFNGTQQLQSSFEVPRSLWGNNSFSVLYSVYYPELKDDNPVLSWTSGETDHTAATFGAGSNQTWGAAQHFGVSDFPFKNAPKAGEWHDVAITFDGNLEKVFIDGQLDNSEQKMLFLQRAERFIIGSKTNQSAYFNGAIASLKVFAGALPDSVVKSMAVNKESSDIDVYLDAAALNYGNLPAWANSGSTGREFSSTTNNTPAVRDVAGKIAVDFSEGKELKIANFQKTGKPSTIAMSLYFTAPKSARQYWQFAVKTNDTDVIYLDEKPLTDRQSALYKKINSIFLAIEKGEISNIDGAISKLIVYNRVLRSAEIIEINDLWLKNLHPPIAGVVKFEKMPLAISPTMAEMTAATSESDANLQYLFTDKTIGNTQNAWTDQPYFLATQLQPDRIYDFTFKVKDNLGNVSAWASVGKVNTAANQFSVFKDDFETDADYRSGKWDGFTGGTDTATATVAQIADKQLKLQSKGTNWDGNQPLGPFVYKEVNGDFVAQVRVTDITGFATQKVNGNNEAGLMVRRAPDATDKPSSEALIQNGIFPAWKCGNLVTNLQRGRRNQFNTQSGWAYKQFIQIQKTGEVFHLRASADGFTWEELPGSPFIRPDLNNVKLQIGLYQCSYGPKEGYGKFAGFNLTTGKK</sequence>
<keyword evidence="6" id="KW-0732">Signal</keyword>
<dbReference type="InterPro" id="IPR052176">
    <property type="entry name" value="Glycosyl_Hydrlase_43_Enz"/>
</dbReference>